<gene>
    <name evidence="2" type="ORF">N473_21870</name>
</gene>
<evidence type="ECO:0000259" key="1">
    <source>
        <dbReference type="PROSITE" id="PS50965"/>
    </source>
</evidence>
<dbReference type="Pfam" id="PF08378">
    <property type="entry name" value="NERD"/>
    <property type="match status" value="1"/>
</dbReference>
<dbReference type="EMBL" id="AUYC01000036">
    <property type="protein sequence ID" value="KZN61838.1"/>
    <property type="molecule type" value="Genomic_DNA"/>
</dbReference>
<dbReference type="AlphaFoldDB" id="A0A167JY89"/>
<organism evidence="2 3">
    <name type="scientific">Pseudoalteromonas luteoviolacea CPMOR-1</name>
    <dbReference type="NCBI Taxonomy" id="1365248"/>
    <lineage>
        <taxon>Bacteria</taxon>
        <taxon>Pseudomonadati</taxon>
        <taxon>Pseudomonadota</taxon>
        <taxon>Gammaproteobacteria</taxon>
        <taxon>Alteromonadales</taxon>
        <taxon>Pseudoalteromonadaceae</taxon>
        <taxon>Pseudoalteromonas</taxon>
    </lineage>
</organism>
<reference evidence="2 3" key="1">
    <citation type="submission" date="2013-07" db="EMBL/GenBank/DDBJ databases">
        <title>Comparative Genomic and Metabolomic Analysis of Twelve Strains of Pseudoalteromonas luteoviolacea.</title>
        <authorList>
            <person name="Vynne N.G."/>
            <person name="Mansson M."/>
            <person name="Gram L."/>
        </authorList>
    </citation>
    <scope>NUCLEOTIDE SEQUENCE [LARGE SCALE GENOMIC DNA]</scope>
    <source>
        <strain evidence="2 3">CPMOR-1</strain>
    </source>
</reference>
<sequence>MLQMGLGYLAAFFIFIATLKSARFKGILGEWLVNILIKIFLDKQVYHLIKDVTLETNEGTTQIDHIIVSQFGIFVIETKNMKGWIYGGAGQKTWTQKIFKHTTKFQNPLHQNYKHIKTLESHLSIDKASIFSVIIFIGDSTFKTTMPDNVQYARGGIKYIKSKTTHIFTDDEVEQIITQIESGRLRPGFKTNRQHIKHVKALVKRKSDSQICKK</sequence>
<dbReference type="Proteomes" id="UP000076486">
    <property type="component" value="Unassembled WGS sequence"/>
</dbReference>
<dbReference type="PROSITE" id="PS50965">
    <property type="entry name" value="NERD"/>
    <property type="match status" value="1"/>
</dbReference>
<accession>A0A167JY89</accession>
<evidence type="ECO:0000313" key="2">
    <source>
        <dbReference type="EMBL" id="KZN61838.1"/>
    </source>
</evidence>
<name>A0A167JY89_9GAMM</name>
<comment type="caution">
    <text evidence="2">The sequence shown here is derived from an EMBL/GenBank/DDBJ whole genome shotgun (WGS) entry which is preliminary data.</text>
</comment>
<dbReference type="InterPro" id="IPR011528">
    <property type="entry name" value="NERD"/>
</dbReference>
<proteinExistence type="predicted"/>
<evidence type="ECO:0000313" key="3">
    <source>
        <dbReference type="Proteomes" id="UP000076486"/>
    </source>
</evidence>
<dbReference type="PATRIC" id="fig|1365248.3.peg.3458"/>
<protein>
    <recommendedName>
        <fullName evidence="1">NERD domain-containing protein</fullName>
    </recommendedName>
</protein>
<feature type="domain" description="NERD" evidence="1">
    <location>
        <begin position="25"/>
        <end position="142"/>
    </location>
</feature>